<accession>A0A6A6QUJ7</accession>
<name>A0A6A6QUJ7_9PEZI</name>
<evidence type="ECO:0000256" key="1">
    <source>
        <dbReference type="SAM" id="Phobius"/>
    </source>
</evidence>
<organism evidence="2 3">
    <name type="scientific">Lophium mytilinum</name>
    <dbReference type="NCBI Taxonomy" id="390894"/>
    <lineage>
        <taxon>Eukaryota</taxon>
        <taxon>Fungi</taxon>
        <taxon>Dikarya</taxon>
        <taxon>Ascomycota</taxon>
        <taxon>Pezizomycotina</taxon>
        <taxon>Dothideomycetes</taxon>
        <taxon>Pleosporomycetidae</taxon>
        <taxon>Mytilinidiales</taxon>
        <taxon>Mytilinidiaceae</taxon>
        <taxon>Lophium</taxon>
    </lineage>
</organism>
<dbReference type="InterPro" id="IPR024316">
    <property type="entry name" value="APQ12"/>
</dbReference>
<dbReference type="Proteomes" id="UP000799750">
    <property type="component" value="Unassembled WGS sequence"/>
</dbReference>
<dbReference type="Pfam" id="PF12716">
    <property type="entry name" value="Apq12"/>
    <property type="match status" value="1"/>
</dbReference>
<sequence length="143" mass="16497">MDLIQDSLFYLMRNSPSYLQTLSSIPAKIQAFSNTVSPPTDLTSIALILVIIVLLYILVSWVWALVRFWIRLATRIVFWSAIVAVGAYVWLRGIEGVVEDVQEWAEVWTAEYGKAKVEYARYQTDGQWQKPMGSQPRGARRRW</sequence>
<proteinExistence type="predicted"/>
<keyword evidence="1" id="KW-0812">Transmembrane</keyword>
<gene>
    <name evidence="2" type="ORF">BU16DRAFT_538669</name>
</gene>
<reference evidence="2" key="1">
    <citation type="journal article" date="2020" name="Stud. Mycol.">
        <title>101 Dothideomycetes genomes: a test case for predicting lifestyles and emergence of pathogens.</title>
        <authorList>
            <person name="Haridas S."/>
            <person name="Albert R."/>
            <person name="Binder M."/>
            <person name="Bloem J."/>
            <person name="Labutti K."/>
            <person name="Salamov A."/>
            <person name="Andreopoulos B."/>
            <person name="Baker S."/>
            <person name="Barry K."/>
            <person name="Bills G."/>
            <person name="Bluhm B."/>
            <person name="Cannon C."/>
            <person name="Castanera R."/>
            <person name="Culley D."/>
            <person name="Daum C."/>
            <person name="Ezra D."/>
            <person name="Gonzalez J."/>
            <person name="Henrissat B."/>
            <person name="Kuo A."/>
            <person name="Liang C."/>
            <person name="Lipzen A."/>
            <person name="Lutzoni F."/>
            <person name="Magnuson J."/>
            <person name="Mondo S."/>
            <person name="Nolan M."/>
            <person name="Ohm R."/>
            <person name="Pangilinan J."/>
            <person name="Park H.-J."/>
            <person name="Ramirez L."/>
            <person name="Alfaro M."/>
            <person name="Sun H."/>
            <person name="Tritt A."/>
            <person name="Yoshinaga Y."/>
            <person name="Zwiers L.-H."/>
            <person name="Turgeon B."/>
            <person name="Goodwin S."/>
            <person name="Spatafora J."/>
            <person name="Crous P."/>
            <person name="Grigoriev I."/>
        </authorList>
    </citation>
    <scope>NUCLEOTIDE SEQUENCE</scope>
    <source>
        <strain evidence="2">CBS 269.34</strain>
    </source>
</reference>
<feature type="transmembrane region" description="Helical" evidence="1">
    <location>
        <begin position="42"/>
        <end position="65"/>
    </location>
</feature>
<dbReference type="AlphaFoldDB" id="A0A6A6QUJ7"/>
<keyword evidence="1" id="KW-0472">Membrane</keyword>
<feature type="transmembrane region" description="Helical" evidence="1">
    <location>
        <begin position="72"/>
        <end position="91"/>
    </location>
</feature>
<evidence type="ECO:0000313" key="2">
    <source>
        <dbReference type="EMBL" id="KAF2496075.1"/>
    </source>
</evidence>
<keyword evidence="3" id="KW-1185">Reference proteome</keyword>
<dbReference type="EMBL" id="MU004188">
    <property type="protein sequence ID" value="KAF2496075.1"/>
    <property type="molecule type" value="Genomic_DNA"/>
</dbReference>
<evidence type="ECO:0000313" key="3">
    <source>
        <dbReference type="Proteomes" id="UP000799750"/>
    </source>
</evidence>
<protein>
    <submittedName>
        <fullName evidence="2">Uncharacterized protein</fullName>
    </submittedName>
</protein>
<keyword evidence="1" id="KW-1133">Transmembrane helix</keyword>
<dbReference type="OrthoDB" id="3559694at2759"/>